<evidence type="ECO:0000256" key="8">
    <source>
        <dbReference type="ARBA" id="ARBA00022989"/>
    </source>
</evidence>
<gene>
    <name evidence="12" type="ORF">YC6258_03832</name>
</gene>
<sequence length="163" mass="18228">MNNLKLKWQQLAERERQVVIATAVLFSVLLVWFAIITPVLGYKSDKVSMLESRTELYDWLLKVGPQAKTIAQMSGVAASNSSDDGGALSSLVNKVARDQKLKLQRFENDGRNGLRIWFDDVEFDVFAKMMLELNKQGIVADQLSVESGKKSGIVNVRGVLVRQ</sequence>
<evidence type="ECO:0000256" key="4">
    <source>
        <dbReference type="ARBA" id="ARBA00022475"/>
    </source>
</evidence>
<dbReference type="KEGG" id="gsn:YC6258_03832"/>
<keyword evidence="6 11" id="KW-0812">Transmembrane</keyword>
<dbReference type="GO" id="GO:0015628">
    <property type="term" value="P:protein secretion by the type II secretion system"/>
    <property type="evidence" value="ECO:0007669"/>
    <property type="project" value="InterPro"/>
</dbReference>
<evidence type="ECO:0000313" key="13">
    <source>
        <dbReference type="Proteomes" id="UP000032266"/>
    </source>
</evidence>
<evidence type="ECO:0000256" key="5">
    <source>
        <dbReference type="ARBA" id="ARBA00022519"/>
    </source>
</evidence>
<comment type="subcellular location">
    <subcellularLocation>
        <location evidence="1">Cell inner membrane</location>
        <topology evidence="1">Single-pass membrane protein</topology>
    </subcellularLocation>
</comment>
<accession>A0A0C5VR41</accession>
<evidence type="ECO:0000256" key="9">
    <source>
        <dbReference type="ARBA" id="ARBA00023136"/>
    </source>
</evidence>
<comment type="function">
    <text evidence="10">Inner membrane component of the type II secretion system required for the energy-dependent secretion of extracellular factors such as proteases and toxins from the periplasm.</text>
</comment>
<keyword evidence="13" id="KW-1185">Reference proteome</keyword>
<dbReference type="STRING" id="1445510.YC6258_03832"/>
<keyword evidence="3 10" id="KW-0813">Transport</keyword>
<dbReference type="AlphaFoldDB" id="A0A0C5VR41"/>
<dbReference type="OrthoDB" id="6624834at2"/>
<reference evidence="12" key="1">
    <citation type="submission" date="2014-01" db="EMBL/GenBank/DDBJ databases">
        <title>Full genme sequencing of cellulolytic bacterium Gynuella sunshinyii YC6258T gen. nov., sp. nov.</title>
        <authorList>
            <person name="Khan H."/>
            <person name="Chung E.J."/>
            <person name="Chung Y.R."/>
        </authorList>
    </citation>
    <scope>NUCLEOTIDE SEQUENCE [LARGE SCALE GENOMIC DNA]</scope>
    <source>
        <strain evidence="12">YC6258</strain>
    </source>
</reference>
<feature type="transmembrane region" description="Helical" evidence="11">
    <location>
        <begin position="20"/>
        <end position="42"/>
    </location>
</feature>
<dbReference type="PIRSF" id="PIRSF006291">
    <property type="entry name" value="GspM"/>
    <property type="match status" value="1"/>
</dbReference>
<proteinExistence type="inferred from homology"/>
<name>A0A0C5VR41_9GAMM</name>
<dbReference type="InterPro" id="IPR023229">
    <property type="entry name" value="T2SS_M_periplasmic_sf"/>
</dbReference>
<keyword evidence="7 10" id="KW-0653">Protein transport</keyword>
<dbReference type="Gene3D" id="3.30.1360.100">
    <property type="entry name" value="General secretion pathway protein M, EpsM"/>
    <property type="match status" value="1"/>
</dbReference>
<evidence type="ECO:0000256" key="2">
    <source>
        <dbReference type="ARBA" id="ARBA00010637"/>
    </source>
</evidence>
<organism evidence="12 13">
    <name type="scientific">Gynuella sunshinyii YC6258</name>
    <dbReference type="NCBI Taxonomy" id="1445510"/>
    <lineage>
        <taxon>Bacteria</taxon>
        <taxon>Pseudomonadati</taxon>
        <taxon>Pseudomonadota</taxon>
        <taxon>Gammaproteobacteria</taxon>
        <taxon>Oceanospirillales</taxon>
        <taxon>Saccharospirillaceae</taxon>
        <taxon>Gynuella</taxon>
    </lineage>
</organism>
<comment type="similarity">
    <text evidence="2 10">Belongs to the GSP M family.</text>
</comment>
<evidence type="ECO:0000256" key="6">
    <source>
        <dbReference type="ARBA" id="ARBA00022692"/>
    </source>
</evidence>
<protein>
    <recommendedName>
        <fullName evidence="10">Type II secretion system protein M</fullName>
        <shortName evidence="10">T2SS protein M</shortName>
    </recommendedName>
    <alternativeName>
        <fullName evidence="10">General secretion pathway protein M</fullName>
    </alternativeName>
</protein>
<dbReference type="GO" id="GO:0015627">
    <property type="term" value="C:type II protein secretion system complex"/>
    <property type="evidence" value="ECO:0007669"/>
    <property type="project" value="InterPro"/>
</dbReference>
<keyword evidence="4 10" id="KW-1003">Cell membrane</keyword>
<keyword evidence="8 11" id="KW-1133">Transmembrane helix</keyword>
<evidence type="ECO:0000313" key="12">
    <source>
        <dbReference type="EMBL" id="AJQ95868.1"/>
    </source>
</evidence>
<dbReference type="SUPFAM" id="SSF103054">
    <property type="entry name" value="General secretion pathway protein M, EpsM"/>
    <property type="match status" value="1"/>
</dbReference>
<dbReference type="InterPro" id="IPR007690">
    <property type="entry name" value="T2SS_GspM"/>
</dbReference>
<evidence type="ECO:0000256" key="1">
    <source>
        <dbReference type="ARBA" id="ARBA00004377"/>
    </source>
</evidence>
<dbReference type="HOGENOM" id="CLU_118900_2_1_6"/>
<dbReference type="Pfam" id="PF04612">
    <property type="entry name" value="T2SSM"/>
    <property type="match status" value="1"/>
</dbReference>
<evidence type="ECO:0000256" key="7">
    <source>
        <dbReference type="ARBA" id="ARBA00022927"/>
    </source>
</evidence>
<dbReference type="GO" id="GO:0005886">
    <property type="term" value="C:plasma membrane"/>
    <property type="evidence" value="ECO:0007669"/>
    <property type="project" value="UniProtKB-SubCell"/>
</dbReference>
<dbReference type="RefSeq" id="WP_044618026.1">
    <property type="nucleotide sequence ID" value="NZ_CP007142.1"/>
</dbReference>
<dbReference type="EMBL" id="CP007142">
    <property type="protein sequence ID" value="AJQ95868.1"/>
    <property type="molecule type" value="Genomic_DNA"/>
</dbReference>
<evidence type="ECO:0000256" key="11">
    <source>
        <dbReference type="SAM" id="Phobius"/>
    </source>
</evidence>
<keyword evidence="5 10" id="KW-0997">Cell inner membrane</keyword>
<evidence type="ECO:0000256" key="3">
    <source>
        <dbReference type="ARBA" id="ARBA00022448"/>
    </source>
</evidence>
<dbReference type="Proteomes" id="UP000032266">
    <property type="component" value="Chromosome"/>
</dbReference>
<keyword evidence="9 10" id="KW-0472">Membrane</keyword>
<evidence type="ECO:0000256" key="10">
    <source>
        <dbReference type="PIRNR" id="PIRNR006291"/>
    </source>
</evidence>